<dbReference type="Proteomes" id="UP000325440">
    <property type="component" value="Unassembled WGS sequence"/>
</dbReference>
<organism evidence="3 4">
    <name type="scientific">Cinara cedri</name>
    <dbReference type="NCBI Taxonomy" id="506608"/>
    <lineage>
        <taxon>Eukaryota</taxon>
        <taxon>Metazoa</taxon>
        <taxon>Ecdysozoa</taxon>
        <taxon>Arthropoda</taxon>
        <taxon>Hexapoda</taxon>
        <taxon>Insecta</taxon>
        <taxon>Pterygota</taxon>
        <taxon>Neoptera</taxon>
        <taxon>Paraneoptera</taxon>
        <taxon>Hemiptera</taxon>
        <taxon>Sternorrhyncha</taxon>
        <taxon>Aphidomorpha</taxon>
        <taxon>Aphidoidea</taxon>
        <taxon>Aphididae</taxon>
        <taxon>Lachninae</taxon>
        <taxon>Cinara</taxon>
    </lineage>
</organism>
<feature type="compositionally biased region" description="Polar residues" evidence="1">
    <location>
        <begin position="162"/>
        <end position="173"/>
    </location>
</feature>
<dbReference type="OrthoDB" id="10641346at2759"/>
<accession>A0A5E4MQ83</accession>
<reference evidence="3 4" key="1">
    <citation type="submission" date="2019-08" db="EMBL/GenBank/DDBJ databases">
        <authorList>
            <person name="Alioto T."/>
            <person name="Alioto T."/>
            <person name="Gomez Garrido J."/>
        </authorList>
    </citation>
    <scope>NUCLEOTIDE SEQUENCE [LARGE SCALE GENOMIC DNA]</scope>
</reference>
<evidence type="ECO:0000256" key="1">
    <source>
        <dbReference type="SAM" id="MobiDB-lite"/>
    </source>
</evidence>
<proteinExistence type="predicted"/>
<keyword evidence="2" id="KW-0732">Signal</keyword>
<feature type="region of interest" description="Disordered" evidence="1">
    <location>
        <begin position="157"/>
        <end position="216"/>
    </location>
</feature>
<feature type="chain" id="PRO_5022895861" evidence="2">
    <location>
        <begin position="21"/>
        <end position="267"/>
    </location>
</feature>
<feature type="signal peptide" evidence="2">
    <location>
        <begin position="1"/>
        <end position="20"/>
    </location>
</feature>
<evidence type="ECO:0000256" key="2">
    <source>
        <dbReference type="SAM" id="SignalP"/>
    </source>
</evidence>
<evidence type="ECO:0000313" key="3">
    <source>
        <dbReference type="EMBL" id="VVC31996.1"/>
    </source>
</evidence>
<feature type="compositionally biased region" description="Basic and acidic residues" evidence="1">
    <location>
        <begin position="182"/>
        <end position="191"/>
    </location>
</feature>
<dbReference type="AlphaFoldDB" id="A0A5E4MQ83"/>
<sequence length="267" mass="29151">MNAVGLVLCVILCSTRGINAVPGYFAHNEETVFDTLVGLIDADIIEAADLMYKHVKFERPNSGSLERVFRNKFDLFLGVPREILATGLDLRNDDDFDILNEFFRPYASPAIPWVNRNENGPPPIEAIDAFPRTVRANVAGPVPRKFDSLPKFAAFGGRSDDSAATTITGKSNNNGGGPPRTIPDRTREQRPKTSLAPRDTDKTPDNVNPPDEDGVTTVPHAAAINVQTSGSSSLSCDAYDYGQYENNYDAESPWTPHGTGERNIINS</sequence>
<keyword evidence="4" id="KW-1185">Reference proteome</keyword>
<protein>
    <submittedName>
        <fullName evidence="3">Uncharacterized protein</fullName>
    </submittedName>
</protein>
<gene>
    <name evidence="3" type="ORF">CINCED_3A022636</name>
</gene>
<evidence type="ECO:0000313" key="4">
    <source>
        <dbReference type="Proteomes" id="UP000325440"/>
    </source>
</evidence>
<dbReference type="EMBL" id="CABPRJ010000952">
    <property type="protein sequence ID" value="VVC31996.1"/>
    <property type="molecule type" value="Genomic_DNA"/>
</dbReference>
<name>A0A5E4MQ83_9HEMI</name>